<dbReference type="VEuPathDB" id="AmoebaDB:ACA1_183020"/>
<dbReference type="EMBL" id="KB007904">
    <property type="protein sequence ID" value="ELR21368.1"/>
    <property type="molecule type" value="Genomic_DNA"/>
</dbReference>
<evidence type="ECO:0000256" key="5">
    <source>
        <dbReference type="SAM" id="MobiDB-lite"/>
    </source>
</evidence>
<feature type="region of interest" description="Disordered" evidence="5">
    <location>
        <begin position="127"/>
        <end position="263"/>
    </location>
</feature>
<feature type="compositionally biased region" description="Low complexity" evidence="5">
    <location>
        <begin position="218"/>
        <end position="244"/>
    </location>
</feature>
<evidence type="ECO:0000256" key="1">
    <source>
        <dbReference type="ARBA" id="ARBA00023015"/>
    </source>
</evidence>
<dbReference type="OrthoDB" id="30748at2759"/>
<feature type="compositionally biased region" description="Low complexity" evidence="5">
    <location>
        <begin position="1"/>
        <end position="51"/>
    </location>
</feature>
<feature type="domain" description="RWP-RK" evidence="6">
    <location>
        <begin position="250"/>
        <end position="336"/>
    </location>
</feature>
<evidence type="ECO:0000256" key="2">
    <source>
        <dbReference type="ARBA" id="ARBA00023125"/>
    </source>
</evidence>
<name>L8H9F5_ACACF</name>
<keyword evidence="4" id="KW-0539">Nucleus</keyword>
<dbReference type="InterPro" id="IPR003035">
    <property type="entry name" value="RWP-RK_dom"/>
</dbReference>
<evidence type="ECO:0000313" key="8">
    <source>
        <dbReference type="Proteomes" id="UP000011083"/>
    </source>
</evidence>
<gene>
    <name evidence="7" type="ORF">ACA1_183020</name>
</gene>
<dbReference type="Proteomes" id="UP000011083">
    <property type="component" value="Unassembled WGS sequence"/>
</dbReference>
<keyword evidence="8" id="KW-1185">Reference proteome</keyword>
<keyword evidence="2" id="KW-0238">DNA-binding</keyword>
<keyword evidence="1" id="KW-0805">Transcription regulation</keyword>
<feature type="compositionally biased region" description="Basic and acidic residues" evidence="5">
    <location>
        <begin position="127"/>
        <end position="139"/>
    </location>
</feature>
<evidence type="ECO:0000259" key="6">
    <source>
        <dbReference type="PROSITE" id="PS51519"/>
    </source>
</evidence>
<evidence type="ECO:0000256" key="3">
    <source>
        <dbReference type="ARBA" id="ARBA00023163"/>
    </source>
</evidence>
<feature type="compositionally biased region" description="Low complexity" evidence="5">
    <location>
        <begin position="165"/>
        <end position="210"/>
    </location>
</feature>
<feature type="compositionally biased region" description="Polar residues" evidence="5">
    <location>
        <begin position="89"/>
        <end position="98"/>
    </location>
</feature>
<dbReference type="PROSITE" id="PS51519">
    <property type="entry name" value="RWP_RK"/>
    <property type="match status" value="1"/>
</dbReference>
<reference evidence="7 8" key="1">
    <citation type="journal article" date="2013" name="Genome Biol.">
        <title>Genome of Acanthamoeba castellanii highlights extensive lateral gene transfer and early evolution of tyrosine kinase signaling.</title>
        <authorList>
            <person name="Clarke M."/>
            <person name="Lohan A.J."/>
            <person name="Liu B."/>
            <person name="Lagkouvardos I."/>
            <person name="Roy S."/>
            <person name="Zafar N."/>
            <person name="Bertelli C."/>
            <person name="Schilde C."/>
            <person name="Kianianmomeni A."/>
            <person name="Burglin T.R."/>
            <person name="Frech C."/>
            <person name="Turcotte B."/>
            <person name="Kopec K.O."/>
            <person name="Synnott J.M."/>
            <person name="Choo C."/>
            <person name="Paponov I."/>
            <person name="Finkler A."/>
            <person name="Soon Heng Tan C."/>
            <person name="Hutchins A.P."/>
            <person name="Weinmeier T."/>
            <person name="Rattei T."/>
            <person name="Chu J.S."/>
            <person name="Gimenez G."/>
            <person name="Irimia M."/>
            <person name="Rigden D.J."/>
            <person name="Fitzpatrick D.A."/>
            <person name="Lorenzo-Morales J."/>
            <person name="Bateman A."/>
            <person name="Chiu C.H."/>
            <person name="Tang P."/>
            <person name="Hegemann P."/>
            <person name="Fromm H."/>
            <person name="Raoult D."/>
            <person name="Greub G."/>
            <person name="Miranda-Saavedra D."/>
            <person name="Chen N."/>
            <person name="Nash P."/>
            <person name="Ginger M.L."/>
            <person name="Horn M."/>
            <person name="Schaap P."/>
            <person name="Caler L."/>
            <person name="Loftus B."/>
        </authorList>
    </citation>
    <scope>NUCLEOTIDE SEQUENCE [LARGE SCALE GENOMIC DNA]</scope>
    <source>
        <strain evidence="7 8">Neff</strain>
    </source>
</reference>
<keyword evidence="3" id="KW-0804">Transcription</keyword>
<evidence type="ECO:0000313" key="7">
    <source>
        <dbReference type="EMBL" id="ELR21368.1"/>
    </source>
</evidence>
<proteinExistence type="predicted"/>
<accession>L8H9F5</accession>
<dbReference type="GO" id="GO:0003677">
    <property type="term" value="F:DNA binding"/>
    <property type="evidence" value="ECO:0007669"/>
    <property type="project" value="UniProtKB-KW"/>
</dbReference>
<feature type="compositionally biased region" description="Low complexity" evidence="5">
    <location>
        <begin position="58"/>
        <end position="73"/>
    </location>
</feature>
<dbReference type="AlphaFoldDB" id="L8H9F5"/>
<sequence>MASTTDSRPTLSDSSPSSGSAAAGGAKITNITNNSSSASLPPSSGGASSSPINAATRNGSQAAGAPPSAGNAPVTKVSPGGGQPFGGPNASSNHFNFFDSNASFGSFGSLESASALPSLPSLLDSKDKAALAAESHRDATVTSTSRGGGPAPLDNGRLVPPPPSSTQASAAGGRQGAPAPAQQSRPAQQSAGPAAAAPQHGRPVARGQPVPQQPPQPQAQAQQQAPQPQQQQPGPQGSPPGQQSNALVSTQSPENKRIINPVTVPNGQNFVDITEYLNMPQSEAAKKLGIPPSTLSKRWKEAVRNRKWPWRVVCKLDKEIMTLLHNVPQGAPIPEEIEGRLGYLMRKRQEELKPVVIRL</sequence>
<evidence type="ECO:0000256" key="4">
    <source>
        <dbReference type="ARBA" id="ARBA00023242"/>
    </source>
</evidence>
<feature type="region of interest" description="Disordered" evidence="5">
    <location>
        <begin position="1"/>
        <end position="98"/>
    </location>
</feature>
<dbReference type="KEGG" id="acan:ACA1_183020"/>
<dbReference type="GeneID" id="14922260"/>
<dbReference type="RefSeq" id="XP_004345912.1">
    <property type="nucleotide sequence ID" value="XM_004345862.1"/>
</dbReference>
<protein>
    <recommendedName>
        <fullName evidence="6">RWP-RK domain-containing protein</fullName>
    </recommendedName>
</protein>
<organism evidence="7 8">
    <name type="scientific">Acanthamoeba castellanii (strain ATCC 30010 / Neff)</name>
    <dbReference type="NCBI Taxonomy" id="1257118"/>
    <lineage>
        <taxon>Eukaryota</taxon>
        <taxon>Amoebozoa</taxon>
        <taxon>Discosea</taxon>
        <taxon>Longamoebia</taxon>
        <taxon>Centramoebida</taxon>
        <taxon>Acanthamoebidae</taxon>
        <taxon>Acanthamoeba</taxon>
    </lineage>
</organism>